<dbReference type="EMBL" id="CP002076">
    <property type="protein sequence ID" value="ADO03666.1"/>
    <property type="molecule type" value="Genomic_DNA"/>
</dbReference>
<feature type="transmembrane region" description="Helical" evidence="1">
    <location>
        <begin position="30"/>
        <end position="52"/>
    </location>
</feature>
<evidence type="ECO:0000313" key="3">
    <source>
        <dbReference type="Proteomes" id="UP000006864"/>
    </source>
</evidence>
<keyword evidence="1" id="KW-1133">Transmembrane helix</keyword>
<protein>
    <submittedName>
        <fullName evidence="2">Uncharacterized protein</fullName>
    </submittedName>
</protein>
<dbReference type="KEGG" id="hpu:HPCU_02465"/>
<dbReference type="AlphaFoldDB" id="A0AB32X790"/>
<organism evidence="2 3">
    <name type="scientific">Helicobacter pylori (strain Cuz20)</name>
    <dbReference type="NCBI Taxonomy" id="765964"/>
    <lineage>
        <taxon>Bacteria</taxon>
        <taxon>Pseudomonadati</taxon>
        <taxon>Campylobacterota</taxon>
        <taxon>Epsilonproteobacteria</taxon>
        <taxon>Campylobacterales</taxon>
        <taxon>Helicobacteraceae</taxon>
        <taxon>Helicobacter</taxon>
    </lineage>
</organism>
<keyword evidence="1" id="KW-0472">Membrane</keyword>
<proteinExistence type="predicted"/>
<name>A0AB32X790_HELPC</name>
<evidence type="ECO:0000313" key="2">
    <source>
        <dbReference type="EMBL" id="ADO03666.1"/>
    </source>
</evidence>
<reference evidence="3" key="1">
    <citation type="submission" date="2010-06" db="EMBL/GenBank/DDBJ databases">
        <title>Complete genome sequence of Helicobacter pylori strain Cuz20.</title>
        <authorList>
            <person name="Kersulyte D."/>
            <person name="Herrera P."/>
            <person name="Gilman R.H."/>
            <person name="Berg D.E."/>
        </authorList>
    </citation>
    <scope>NUCLEOTIDE SEQUENCE [LARGE SCALE GENOMIC DNA]</scope>
    <source>
        <strain evidence="3">Cuz20</strain>
    </source>
</reference>
<gene>
    <name evidence="2" type="ordered locus">HPCU_02465</name>
</gene>
<sequence>MIIECKNAKSVFTIKYNQKKLKQAITSQNLAYLMRIELIIIKITYYLLYICYNSLAFKKEKFNLRINH</sequence>
<accession>A0AB32X790</accession>
<keyword evidence="1" id="KW-0812">Transmembrane</keyword>
<dbReference type="Proteomes" id="UP000006864">
    <property type="component" value="Chromosome"/>
</dbReference>
<evidence type="ECO:0000256" key="1">
    <source>
        <dbReference type="SAM" id="Phobius"/>
    </source>
</evidence>